<feature type="compositionally biased region" description="Polar residues" evidence="1">
    <location>
        <begin position="162"/>
        <end position="177"/>
    </location>
</feature>
<proteinExistence type="predicted"/>
<protein>
    <submittedName>
        <fullName evidence="2">Uncharacterized protein</fullName>
    </submittedName>
</protein>
<evidence type="ECO:0000256" key="1">
    <source>
        <dbReference type="SAM" id="MobiDB-lite"/>
    </source>
</evidence>
<dbReference type="Proteomes" id="UP001175353">
    <property type="component" value="Unassembled WGS sequence"/>
</dbReference>
<organism evidence="2 3">
    <name type="scientific">Friedmanniomyces endolithicus</name>
    <dbReference type="NCBI Taxonomy" id="329885"/>
    <lineage>
        <taxon>Eukaryota</taxon>
        <taxon>Fungi</taxon>
        <taxon>Dikarya</taxon>
        <taxon>Ascomycota</taxon>
        <taxon>Pezizomycotina</taxon>
        <taxon>Dothideomycetes</taxon>
        <taxon>Dothideomycetidae</taxon>
        <taxon>Mycosphaerellales</taxon>
        <taxon>Teratosphaeriaceae</taxon>
        <taxon>Friedmanniomyces</taxon>
    </lineage>
</organism>
<feature type="compositionally biased region" description="Low complexity" evidence="1">
    <location>
        <begin position="143"/>
        <end position="161"/>
    </location>
</feature>
<reference evidence="2" key="1">
    <citation type="submission" date="2023-06" db="EMBL/GenBank/DDBJ databases">
        <title>Black Yeasts Isolated from many extreme environments.</title>
        <authorList>
            <person name="Coleine C."/>
            <person name="Stajich J.E."/>
            <person name="Selbmann L."/>
        </authorList>
    </citation>
    <scope>NUCLEOTIDE SEQUENCE</scope>
    <source>
        <strain evidence="2">CCFEE 5200</strain>
    </source>
</reference>
<comment type="caution">
    <text evidence="2">The sequence shown here is derived from an EMBL/GenBank/DDBJ whole genome shotgun (WGS) entry which is preliminary data.</text>
</comment>
<feature type="non-terminal residue" evidence="2">
    <location>
        <position position="1"/>
    </location>
</feature>
<dbReference type="AlphaFoldDB" id="A0AAN6K1S0"/>
<sequence length="268" mass="27584">LEIQGPTSSSEYSFSVEFQGSKDIPTDDSAADLAKGISTVGATSSPEATPAQSPTGQSAQSWASEEDDEHMMILSLPSPSRGSGAVCDNPTTAFERSENGPTGGAEALPALLEPRHTASVVSPASPVTTPAAEATLKVGTGLSTSTSPTFSPSVTSEVSTEGQLNSQEGTSAVQPATSPDGEFSHKSYAADFTSQDVVTPESVPLGLSSPISHLGEDPPRVTSLHQQSLFDGPNQTLMAPPLDTNFSGFDPNSFMASPQPSYPDSSYT</sequence>
<feature type="region of interest" description="Disordered" evidence="1">
    <location>
        <begin position="138"/>
        <end position="268"/>
    </location>
</feature>
<keyword evidence="3" id="KW-1185">Reference proteome</keyword>
<evidence type="ECO:0000313" key="2">
    <source>
        <dbReference type="EMBL" id="KAK0949090.1"/>
    </source>
</evidence>
<evidence type="ECO:0000313" key="3">
    <source>
        <dbReference type="Proteomes" id="UP001175353"/>
    </source>
</evidence>
<feature type="region of interest" description="Disordered" evidence="1">
    <location>
        <begin position="19"/>
        <end position="107"/>
    </location>
</feature>
<feature type="compositionally biased region" description="Polar residues" evidence="1">
    <location>
        <begin position="254"/>
        <end position="268"/>
    </location>
</feature>
<accession>A0AAN6K1S0</accession>
<gene>
    <name evidence="2" type="ORF">LTR91_026735</name>
</gene>
<name>A0AAN6K1S0_9PEZI</name>
<feature type="compositionally biased region" description="Polar residues" evidence="1">
    <location>
        <begin position="40"/>
        <end position="63"/>
    </location>
</feature>
<dbReference type="EMBL" id="JAUJLE010001398">
    <property type="protein sequence ID" value="KAK0949090.1"/>
    <property type="molecule type" value="Genomic_DNA"/>
</dbReference>
<feature type="compositionally biased region" description="Polar residues" evidence="1">
    <location>
        <begin position="223"/>
        <end position="237"/>
    </location>
</feature>